<dbReference type="EMBL" id="KV426407">
    <property type="protein sequence ID" value="KZV81223.1"/>
    <property type="molecule type" value="Genomic_DNA"/>
</dbReference>
<dbReference type="Proteomes" id="UP000077266">
    <property type="component" value="Unassembled WGS sequence"/>
</dbReference>
<feature type="compositionally biased region" description="Low complexity" evidence="1">
    <location>
        <begin position="180"/>
        <end position="195"/>
    </location>
</feature>
<organism evidence="2 3">
    <name type="scientific">Exidia glandulosa HHB12029</name>
    <dbReference type="NCBI Taxonomy" id="1314781"/>
    <lineage>
        <taxon>Eukaryota</taxon>
        <taxon>Fungi</taxon>
        <taxon>Dikarya</taxon>
        <taxon>Basidiomycota</taxon>
        <taxon>Agaricomycotina</taxon>
        <taxon>Agaricomycetes</taxon>
        <taxon>Auriculariales</taxon>
        <taxon>Exidiaceae</taxon>
        <taxon>Exidia</taxon>
    </lineage>
</organism>
<sequence>RDAYFKKHGVRWFELARLPYFDPVRMSVIDPMHCLLLGIVKTLWFEVWIKTKALRKNTDGGRSRELDFVHRLLDEFEAPSWLGRLPKHVGEPAGGNLSADEWRVMCDGYGPVVVRIVSLLQRARLLNKILLRFQYCALRTRPSRRRKWSAPLQRLSSSRRIEHQSRQVSARVASRRKSRCSSACPRRSSSFSRGRSLRSSASAAHRSSSSIWTVYDGQYLKYNHHWATHIPDEIIDFGPVYGFWTFPGERINKLIKSLNSNNHRDGELEISFLREFLRS</sequence>
<keyword evidence="3" id="KW-1185">Reference proteome</keyword>
<evidence type="ECO:0000256" key="1">
    <source>
        <dbReference type="SAM" id="MobiDB-lite"/>
    </source>
</evidence>
<evidence type="ECO:0000313" key="2">
    <source>
        <dbReference type="EMBL" id="KZV81223.1"/>
    </source>
</evidence>
<gene>
    <name evidence="2" type="ORF">EXIGLDRAFT_575436</name>
</gene>
<accession>A0A165BTR8</accession>
<feature type="non-terminal residue" evidence="2">
    <location>
        <position position="279"/>
    </location>
</feature>
<feature type="non-terminal residue" evidence="2">
    <location>
        <position position="1"/>
    </location>
</feature>
<reference evidence="2 3" key="1">
    <citation type="journal article" date="2016" name="Mol. Biol. Evol.">
        <title>Comparative Genomics of Early-Diverging Mushroom-Forming Fungi Provides Insights into the Origins of Lignocellulose Decay Capabilities.</title>
        <authorList>
            <person name="Nagy L.G."/>
            <person name="Riley R."/>
            <person name="Tritt A."/>
            <person name="Adam C."/>
            <person name="Daum C."/>
            <person name="Floudas D."/>
            <person name="Sun H."/>
            <person name="Yadav J.S."/>
            <person name="Pangilinan J."/>
            <person name="Larsson K.H."/>
            <person name="Matsuura K."/>
            <person name="Barry K."/>
            <person name="Labutti K."/>
            <person name="Kuo R."/>
            <person name="Ohm R.A."/>
            <person name="Bhattacharya S.S."/>
            <person name="Shirouzu T."/>
            <person name="Yoshinaga Y."/>
            <person name="Martin F.M."/>
            <person name="Grigoriev I.V."/>
            <person name="Hibbett D.S."/>
        </authorList>
    </citation>
    <scope>NUCLEOTIDE SEQUENCE [LARGE SCALE GENOMIC DNA]</scope>
    <source>
        <strain evidence="2 3">HHB12029</strain>
    </source>
</reference>
<dbReference type="AlphaFoldDB" id="A0A165BTR8"/>
<protein>
    <submittedName>
        <fullName evidence="2">Uncharacterized protein</fullName>
    </submittedName>
</protein>
<proteinExistence type="predicted"/>
<dbReference type="PANTHER" id="PTHR46579">
    <property type="entry name" value="F5/8 TYPE C DOMAIN-CONTAINING PROTEIN-RELATED"/>
    <property type="match status" value="1"/>
</dbReference>
<dbReference type="PANTHER" id="PTHR46579:SF1">
    <property type="entry name" value="F5_8 TYPE C DOMAIN-CONTAINING PROTEIN"/>
    <property type="match status" value="1"/>
</dbReference>
<name>A0A165BTR8_EXIGL</name>
<dbReference type="InParanoid" id="A0A165BTR8"/>
<dbReference type="OrthoDB" id="3239894at2759"/>
<evidence type="ECO:0000313" key="3">
    <source>
        <dbReference type="Proteomes" id="UP000077266"/>
    </source>
</evidence>
<feature type="region of interest" description="Disordered" evidence="1">
    <location>
        <begin position="159"/>
        <end position="195"/>
    </location>
</feature>
<dbReference type="STRING" id="1314781.A0A165BTR8"/>